<keyword evidence="4 6" id="KW-0472">Membrane</keyword>
<dbReference type="PANTHER" id="PTHR31234">
    <property type="entry name" value="LATE EMBRYOGENESIS ABUNDANT (LEA) HYDROXYPROLINE-RICH GLYCOPROTEIN FAMILY"/>
    <property type="match status" value="1"/>
</dbReference>
<feature type="compositionally biased region" description="Gly residues" evidence="5">
    <location>
        <begin position="1"/>
        <end position="11"/>
    </location>
</feature>
<evidence type="ECO:0000259" key="7">
    <source>
        <dbReference type="Pfam" id="PF03168"/>
    </source>
</evidence>
<keyword evidence="3 6" id="KW-1133">Transmembrane helix</keyword>
<dbReference type="STRING" id="77586.A0A0D9V9A9"/>
<dbReference type="InterPro" id="IPR044839">
    <property type="entry name" value="NDR1-like"/>
</dbReference>
<accession>A0A0D9V9A9</accession>
<evidence type="ECO:0000313" key="8">
    <source>
        <dbReference type="EnsemblPlants" id="LPERR01G35740.1"/>
    </source>
</evidence>
<evidence type="ECO:0000256" key="6">
    <source>
        <dbReference type="SAM" id="Phobius"/>
    </source>
</evidence>
<dbReference type="GO" id="GO:0005886">
    <property type="term" value="C:plasma membrane"/>
    <property type="evidence" value="ECO:0007669"/>
    <property type="project" value="TreeGrafter"/>
</dbReference>
<evidence type="ECO:0000313" key="9">
    <source>
        <dbReference type="Proteomes" id="UP000032180"/>
    </source>
</evidence>
<organism evidence="8 9">
    <name type="scientific">Leersia perrieri</name>
    <dbReference type="NCBI Taxonomy" id="77586"/>
    <lineage>
        <taxon>Eukaryota</taxon>
        <taxon>Viridiplantae</taxon>
        <taxon>Streptophyta</taxon>
        <taxon>Embryophyta</taxon>
        <taxon>Tracheophyta</taxon>
        <taxon>Spermatophyta</taxon>
        <taxon>Magnoliopsida</taxon>
        <taxon>Liliopsida</taxon>
        <taxon>Poales</taxon>
        <taxon>Poaceae</taxon>
        <taxon>BOP clade</taxon>
        <taxon>Oryzoideae</taxon>
        <taxon>Oryzeae</taxon>
        <taxon>Oryzinae</taxon>
        <taxon>Leersia</taxon>
    </lineage>
</organism>
<dbReference type="EnsemblPlants" id="LPERR01G35740.1">
    <property type="protein sequence ID" value="LPERR01G35740.1"/>
    <property type="gene ID" value="LPERR01G35740"/>
</dbReference>
<dbReference type="Proteomes" id="UP000032180">
    <property type="component" value="Chromosome 1"/>
</dbReference>
<protein>
    <recommendedName>
        <fullName evidence="7">Late embryogenesis abundant protein LEA-2 subgroup domain-containing protein</fullName>
    </recommendedName>
</protein>
<feature type="region of interest" description="Disordered" evidence="5">
    <location>
        <begin position="1"/>
        <end position="169"/>
    </location>
</feature>
<evidence type="ECO:0000256" key="1">
    <source>
        <dbReference type="ARBA" id="ARBA00004167"/>
    </source>
</evidence>
<dbReference type="eggNOG" id="ENOG502RXZI">
    <property type="taxonomic scope" value="Eukaryota"/>
</dbReference>
<dbReference type="HOGENOM" id="CLU_028707_0_0_1"/>
<keyword evidence="2 6" id="KW-0812">Transmembrane</keyword>
<sequence>MAPRDGGGGAGTSASKAGARPDRRIRFATQETESRPGGNQPPPAYAGQGRPPPAVPEQSPVHGDATPARGRPSYVPPWQRRVGEGQTQPHAATAPASGHHRPPVTTPHGAAVTAEERRATPVLPGGARPSSPIFRVSTPRDDDVDDGAAFQHHERPHGPRYVPPRRRPEKKRNPMALCCILFWLLVIAVGVSILVVFLVYHPRSPRLSVTSATLNAANIGKYFDGGDAPALNADLTVAAAISNPNTRISVVLRYVQLDLYFEGSMIATQEAAWPAPPLRVAPRGSVVRSVSLVASNVTVTQEDASVWRNATASGGPVALQLAGRFRTQLVFGRWFRYTYWVTPRCALWLDPPPSGALRRARC</sequence>
<keyword evidence="9" id="KW-1185">Reference proteome</keyword>
<reference evidence="8 9" key="1">
    <citation type="submission" date="2012-08" db="EMBL/GenBank/DDBJ databases">
        <title>Oryza genome evolution.</title>
        <authorList>
            <person name="Wing R.A."/>
        </authorList>
    </citation>
    <scope>NUCLEOTIDE SEQUENCE</scope>
</reference>
<feature type="transmembrane region" description="Helical" evidence="6">
    <location>
        <begin position="175"/>
        <end position="200"/>
    </location>
</feature>
<comment type="subcellular location">
    <subcellularLocation>
        <location evidence="1">Membrane</location>
        <topology evidence="1">Single-pass membrane protein</topology>
    </subcellularLocation>
</comment>
<evidence type="ECO:0000256" key="5">
    <source>
        <dbReference type="SAM" id="MobiDB-lite"/>
    </source>
</evidence>
<dbReference type="Gramene" id="LPERR01G35740.1">
    <property type="protein sequence ID" value="LPERR01G35740.1"/>
    <property type="gene ID" value="LPERR01G35740"/>
</dbReference>
<name>A0A0D9V9A9_9ORYZ</name>
<dbReference type="Pfam" id="PF03168">
    <property type="entry name" value="LEA_2"/>
    <property type="match status" value="1"/>
</dbReference>
<dbReference type="PANTHER" id="PTHR31234:SF42">
    <property type="entry name" value="LATE EMBRYOGENESIS ABUNDANT (LEA) HYDROXYPROLINE-RICH GLYCOPROTEIN FAMILY"/>
    <property type="match status" value="1"/>
</dbReference>
<evidence type="ECO:0000256" key="3">
    <source>
        <dbReference type="ARBA" id="ARBA00022989"/>
    </source>
</evidence>
<reference evidence="9" key="2">
    <citation type="submission" date="2013-12" db="EMBL/GenBank/DDBJ databases">
        <authorList>
            <person name="Yu Y."/>
            <person name="Lee S."/>
            <person name="de Baynast K."/>
            <person name="Wissotski M."/>
            <person name="Liu L."/>
            <person name="Talag J."/>
            <person name="Goicoechea J."/>
            <person name="Angelova A."/>
            <person name="Jetty R."/>
            <person name="Kudrna D."/>
            <person name="Golser W."/>
            <person name="Rivera L."/>
            <person name="Zhang J."/>
            <person name="Wing R."/>
        </authorList>
    </citation>
    <scope>NUCLEOTIDE SEQUENCE</scope>
</reference>
<dbReference type="GO" id="GO:0098542">
    <property type="term" value="P:defense response to other organism"/>
    <property type="evidence" value="ECO:0007669"/>
    <property type="project" value="InterPro"/>
</dbReference>
<reference evidence="8" key="3">
    <citation type="submission" date="2015-04" db="UniProtKB">
        <authorList>
            <consortium name="EnsemblPlants"/>
        </authorList>
    </citation>
    <scope>IDENTIFICATION</scope>
</reference>
<feature type="domain" description="Late embryogenesis abundant protein LEA-2 subgroup" evidence="7">
    <location>
        <begin position="240"/>
        <end position="333"/>
    </location>
</feature>
<feature type="compositionally biased region" description="Pro residues" evidence="5">
    <location>
        <begin position="39"/>
        <end position="55"/>
    </location>
</feature>
<dbReference type="AlphaFoldDB" id="A0A0D9V9A9"/>
<evidence type="ECO:0000256" key="4">
    <source>
        <dbReference type="ARBA" id="ARBA00023136"/>
    </source>
</evidence>
<proteinExistence type="predicted"/>
<evidence type="ECO:0000256" key="2">
    <source>
        <dbReference type="ARBA" id="ARBA00022692"/>
    </source>
</evidence>
<dbReference type="InterPro" id="IPR004864">
    <property type="entry name" value="LEA_2"/>
</dbReference>